<keyword evidence="8 22" id="KW-0227">DNA damage</keyword>
<dbReference type="GO" id="GO:0005634">
    <property type="term" value="C:nucleus"/>
    <property type="evidence" value="ECO:0007669"/>
    <property type="project" value="UniProtKB-SubCell"/>
</dbReference>
<feature type="domain" description="XPG N-terminal" evidence="25">
    <location>
        <begin position="1"/>
        <end position="83"/>
    </location>
</feature>
<comment type="similarity">
    <text evidence="2 22">Belongs to the XPG/RAD2 endonuclease family. EXO1 subfamily.</text>
</comment>
<feature type="non-terminal residue" evidence="26">
    <location>
        <position position="788"/>
    </location>
</feature>
<dbReference type="CDD" id="cd09857">
    <property type="entry name" value="PIN_EXO1"/>
    <property type="match status" value="1"/>
</dbReference>
<evidence type="ECO:0000256" key="6">
    <source>
        <dbReference type="ARBA" id="ARBA00022723"/>
    </source>
</evidence>
<dbReference type="InterPro" id="IPR029060">
    <property type="entry name" value="PIN-like_dom_sf"/>
</dbReference>
<evidence type="ECO:0000256" key="9">
    <source>
        <dbReference type="ARBA" id="ARBA00022769"/>
    </source>
</evidence>
<dbReference type="InterPro" id="IPR006084">
    <property type="entry name" value="XPG/Rad2"/>
</dbReference>
<keyword evidence="13" id="KW-0391">Immunity</keyword>
<feature type="non-terminal residue" evidence="26">
    <location>
        <position position="1"/>
    </location>
</feature>
<keyword evidence="11 22" id="KW-0269">Exonuclease</keyword>
<dbReference type="FunFam" id="1.10.150.20:FF:000011">
    <property type="entry name" value="exonuclease 1"/>
    <property type="match status" value="1"/>
</dbReference>
<keyword evidence="6 22" id="KW-0479">Metal-binding</keyword>
<evidence type="ECO:0000256" key="14">
    <source>
        <dbReference type="ARBA" id="ARBA00022881"/>
    </source>
</evidence>
<dbReference type="Proteomes" id="UP000053119">
    <property type="component" value="Unassembled WGS sequence"/>
</dbReference>
<keyword evidence="9 22" id="KW-0228">DNA excision</keyword>
<keyword evidence="4" id="KW-0597">Phosphoprotein</keyword>
<keyword evidence="18 22" id="KW-0539">Nucleus</keyword>
<keyword evidence="17 22" id="KW-0234">DNA repair</keyword>
<dbReference type="InterPro" id="IPR044752">
    <property type="entry name" value="PIN-like_EXO1"/>
</dbReference>
<dbReference type="Gene3D" id="1.10.150.20">
    <property type="entry name" value="5' to 3' exonuclease, C-terminal subdomain"/>
    <property type="match status" value="1"/>
</dbReference>
<dbReference type="GO" id="GO:0017108">
    <property type="term" value="F:5'-flap endonuclease activity"/>
    <property type="evidence" value="ECO:0007669"/>
    <property type="project" value="TreeGrafter"/>
</dbReference>
<dbReference type="GO" id="GO:0002376">
    <property type="term" value="P:immune system process"/>
    <property type="evidence" value="ECO:0007669"/>
    <property type="project" value="UniProtKB-KW"/>
</dbReference>
<evidence type="ECO:0000256" key="23">
    <source>
        <dbReference type="SAM" id="MobiDB-lite"/>
    </source>
</evidence>
<evidence type="ECO:0000256" key="17">
    <source>
        <dbReference type="ARBA" id="ARBA00023204"/>
    </source>
</evidence>
<keyword evidence="10 22" id="KW-0378">Hydrolase</keyword>
<proteinExistence type="inferred from homology"/>
<gene>
    <name evidence="26" type="ORF">Z169_05434</name>
</gene>
<dbReference type="GO" id="GO:0051321">
    <property type="term" value="P:meiotic cell cycle"/>
    <property type="evidence" value="ECO:0007669"/>
    <property type="project" value="UniProtKB-KW"/>
</dbReference>
<evidence type="ECO:0000256" key="10">
    <source>
        <dbReference type="ARBA" id="ARBA00022801"/>
    </source>
</evidence>
<dbReference type="Pfam" id="PF00752">
    <property type="entry name" value="XPG_N"/>
    <property type="match status" value="1"/>
</dbReference>
<dbReference type="Pfam" id="PF00867">
    <property type="entry name" value="XPG_I"/>
    <property type="match status" value="1"/>
</dbReference>
<dbReference type="FunFam" id="3.40.50.1010:FF:000111">
    <property type="entry name" value="Exonuclease 1"/>
    <property type="match status" value="1"/>
</dbReference>
<dbReference type="GO" id="GO:0006310">
    <property type="term" value="P:DNA recombination"/>
    <property type="evidence" value="ECO:0007669"/>
    <property type="project" value="TreeGrafter"/>
</dbReference>
<dbReference type="InterPro" id="IPR036279">
    <property type="entry name" value="5-3_exonuclease_C_sf"/>
</dbReference>
<feature type="region of interest" description="Disordered" evidence="23">
    <location>
        <begin position="609"/>
        <end position="653"/>
    </location>
</feature>
<comment type="subcellular location">
    <subcellularLocation>
        <location evidence="1 22">Nucleus</location>
    </subcellularLocation>
</comment>
<dbReference type="PANTHER" id="PTHR11081:SF8">
    <property type="entry name" value="EXONUCLEASE 1"/>
    <property type="match status" value="1"/>
</dbReference>
<dbReference type="SUPFAM" id="SSF47807">
    <property type="entry name" value="5' to 3' exonuclease, C-terminal subdomain"/>
    <property type="match status" value="1"/>
</dbReference>
<name>A0A091JJS2_EGRGA</name>
<dbReference type="InterPro" id="IPR006085">
    <property type="entry name" value="XPG_DNA_repair_N"/>
</dbReference>
<dbReference type="SMART" id="SM00485">
    <property type="entry name" value="XPGN"/>
    <property type="match status" value="1"/>
</dbReference>
<evidence type="ECO:0000256" key="16">
    <source>
        <dbReference type="ARBA" id="ARBA00023125"/>
    </source>
</evidence>
<keyword evidence="5 22" id="KW-0540">Nuclease</keyword>
<evidence type="ECO:0000256" key="8">
    <source>
        <dbReference type="ARBA" id="ARBA00022763"/>
    </source>
</evidence>
<dbReference type="STRING" id="188379.A0A091JJS2"/>
<dbReference type="SUPFAM" id="SSF88723">
    <property type="entry name" value="PIN domain-like"/>
    <property type="match status" value="1"/>
</dbReference>
<dbReference type="PROSITE" id="PS00841">
    <property type="entry name" value="XPG_1"/>
    <property type="match status" value="1"/>
</dbReference>
<dbReference type="CDD" id="cd09908">
    <property type="entry name" value="H3TH_EXO1"/>
    <property type="match status" value="1"/>
</dbReference>
<dbReference type="EMBL" id="KK502158">
    <property type="protein sequence ID" value="KFP20837.1"/>
    <property type="molecule type" value="Genomic_DNA"/>
</dbReference>
<keyword evidence="12 22" id="KW-0460">Magnesium</keyword>
<evidence type="ECO:0000256" key="3">
    <source>
        <dbReference type="ARBA" id="ARBA00020324"/>
    </source>
</evidence>
<dbReference type="InterPro" id="IPR006086">
    <property type="entry name" value="XPG-I_dom"/>
</dbReference>
<evidence type="ECO:0000256" key="1">
    <source>
        <dbReference type="ARBA" id="ARBA00004123"/>
    </source>
</evidence>
<dbReference type="AlphaFoldDB" id="A0A091JJS2"/>
<dbReference type="InterPro" id="IPR008918">
    <property type="entry name" value="HhH2"/>
</dbReference>
<keyword evidence="15" id="KW-0007">Acetylation</keyword>
<comment type="function">
    <text evidence="20">5'-&gt;3' double-stranded DNA exonuclease which may also possess a cryptic 3'-&gt;5' double-stranded DNA exonuclease activity. Functions in DNA mismatch repair (MMR) to excise mismatch-containing DNA tracts directed by strand breaks located either 5' or 3' to the mismatch. Also exhibits endonuclease activity against 5'-overhanging flap structures similar to those generated by displacement synthesis when DNA polymerase encounters the 5'-end of a downstream Okazaki fragment. Required for somatic hypermutation (SHM) and class switch recombination (CSR) of immunoglobulin genes. Essential for male and female meiosis.</text>
</comment>
<evidence type="ECO:0000256" key="11">
    <source>
        <dbReference type="ARBA" id="ARBA00022839"/>
    </source>
</evidence>
<dbReference type="GO" id="GO:0046872">
    <property type="term" value="F:metal ion binding"/>
    <property type="evidence" value="ECO:0007669"/>
    <property type="project" value="UniProtKB-UniRule"/>
</dbReference>
<evidence type="ECO:0000313" key="27">
    <source>
        <dbReference type="Proteomes" id="UP000053119"/>
    </source>
</evidence>
<accession>A0A091JJS2</accession>
<dbReference type="PROSITE" id="PS00842">
    <property type="entry name" value="XPG_2"/>
    <property type="match status" value="1"/>
</dbReference>
<comment type="cofactor">
    <cofactor evidence="22">
        <name>Mg(2+)</name>
        <dbReference type="ChEBI" id="CHEBI:18420"/>
    </cofactor>
    <text evidence="22">Binds 2 magnesium ions per subunit. They probably participate in the reaction catalyzed by the enzyme. May bind an additional third magnesium ion after substrate binding.</text>
</comment>
<organism evidence="26 27">
    <name type="scientific">Egretta garzetta</name>
    <name type="common">Little egret</name>
    <dbReference type="NCBI Taxonomy" id="188379"/>
    <lineage>
        <taxon>Eukaryota</taxon>
        <taxon>Metazoa</taxon>
        <taxon>Chordata</taxon>
        <taxon>Craniata</taxon>
        <taxon>Vertebrata</taxon>
        <taxon>Euteleostomi</taxon>
        <taxon>Archelosauria</taxon>
        <taxon>Archosauria</taxon>
        <taxon>Dinosauria</taxon>
        <taxon>Saurischia</taxon>
        <taxon>Theropoda</taxon>
        <taxon>Coelurosauria</taxon>
        <taxon>Aves</taxon>
        <taxon>Neognathae</taxon>
        <taxon>Neoaves</taxon>
        <taxon>Aequornithes</taxon>
        <taxon>Pelecaniformes</taxon>
        <taxon>Ardeidae</taxon>
        <taxon>Egretta</taxon>
    </lineage>
</organism>
<comment type="subunit">
    <text evidence="21">Interacts with the MLH1-PMS2 heterodimer via MLH1. Interacts with MSH3. Interacts with the MSH2-MSH6 heterodimer via MSH2, and this interaction may increase the processivity of the 5'-&gt;3' exonuclease activity. Interacts with PCNA, and this interaction may both stimulate the cryptic 3'-&gt;5' exonuclease activity and suppress the 5'-&gt;3' exonuclease activity. Interacts with WRN, and this interaction stimulates both the 5'-&gt;3' exonuclease activity and cleavage of 5'-overhanging flap structures. Interacts with RECQL/RECQ1, and this interaction stimulates cleavage of 5'-overhanging flap structures. Interacts with DNA helicase ZGRF1; the interaction is increased following DNA damage induction.</text>
</comment>
<reference evidence="26 27" key="1">
    <citation type="submission" date="2014-04" db="EMBL/GenBank/DDBJ databases">
        <title>Genome evolution of avian class.</title>
        <authorList>
            <person name="Zhang G."/>
            <person name="Li C."/>
        </authorList>
    </citation>
    <scope>NUCLEOTIDE SEQUENCE [LARGE SCALE GENOMIC DNA]</scope>
    <source>
        <strain evidence="26">BGI_Z169</strain>
    </source>
</reference>
<keyword evidence="27" id="KW-1185">Reference proteome</keyword>
<dbReference type="GO" id="GO:0006298">
    <property type="term" value="P:mismatch repair"/>
    <property type="evidence" value="ECO:0007669"/>
    <property type="project" value="TreeGrafter"/>
</dbReference>
<evidence type="ECO:0000256" key="7">
    <source>
        <dbReference type="ARBA" id="ARBA00022759"/>
    </source>
</evidence>
<keyword evidence="14 22" id="KW-0267">Excision nuclease</keyword>
<evidence type="ECO:0000256" key="20">
    <source>
        <dbReference type="ARBA" id="ARBA00057694"/>
    </source>
</evidence>
<protein>
    <recommendedName>
        <fullName evidence="3 22">Exonuclease 1</fullName>
        <ecNumber evidence="22">3.1.-.-</ecNumber>
    </recommendedName>
</protein>
<feature type="compositionally biased region" description="Low complexity" evidence="23">
    <location>
        <begin position="614"/>
        <end position="640"/>
    </location>
</feature>
<feature type="domain" description="XPG-I" evidence="24">
    <location>
        <begin position="122"/>
        <end position="192"/>
    </location>
</feature>
<evidence type="ECO:0000259" key="25">
    <source>
        <dbReference type="SMART" id="SM00485"/>
    </source>
</evidence>
<evidence type="ECO:0000256" key="21">
    <source>
        <dbReference type="ARBA" id="ARBA00064664"/>
    </source>
</evidence>
<dbReference type="InterPro" id="IPR019974">
    <property type="entry name" value="XPG_CS"/>
</dbReference>
<evidence type="ECO:0000256" key="5">
    <source>
        <dbReference type="ARBA" id="ARBA00022722"/>
    </source>
</evidence>
<keyword evidence="16 22" id="KW-0238">DNA-binding</keyword>
<evidence type="ECO:0000256" key="4">
    <source>
        <dbReference type="ARBA" id="ARBA00022553"/>
    </source>
</evidence>
<dbReference type="SMART" id="SM00484">
    <property type="entry name" value="XPGI"/>
    <property type="match status" value="1"/>
</dbReference>
<dbReference type="GO" id="GO:0035312">
    <property type="term" value="F:5'-3' DNA exonuclease activity"/>
    <property type="evidence" value="ECO:0007669"/>
    <property type="project" value="UniProtKB-UniRule"/>
</dbReference>
<dbReference type="Gene3D" id="3.40.50.1010">
    <property type="entry name" value="5'-nuclease"/>
    <property type="match status" value="1"/>
</dbReference>
<dbReference type="PRINTS" id="PR00853">
    <property type="entry name" value="XPGRADSUPER"/>
</dbReference>
<evidence type="ECO:0000256" key="15">
    <source>
        <dbReference type="ARBA" id="ARBA00022990"/>
    </source>
</evidence>
<evidence type="ECO:0000256" key="13">
    <source>
        <dbReference type="ARBA" id="ARBA00022859"/>
    </source>
</evidence>
<dbReference type="PANTHER" id="PTHR11081">
    <property type="entry name" value="FLAP ENDONUCLEASE FAMILY MEMBER"/>
    <property type="match status" value="1"/>
</dbReference>
<keyword evidence="7" id="KW-0255">Endonuclease</keyword>
<evidence type="ECO:0000256" key="12">
    <source>
        <dbReference type="ARBA" id="ARBA00022842"/>
    </source>
</evidence>
<keyword evidence="19" id="KW-0469">Meiosis</keyword>
<dbReference type="GO" id="GO:0003677">
    <property type="term" value="F:DNA binding"/>
    <property type="evidence" value="ECO:0007669"/>
    <property type="project" value="UniProtKB-UniRule"/>
</dbReference>
<sequence>THVKKYKGQTVAVDTYCWLHKGAYACAEKLARGEPTDLYVVFCMKLVDMLLSFGIKPILVFDGCTLPSKKEVEKARREKRQASLLKGKQLLQEGRLSEARECFGRSVNVTHIMAHEVIKAARARGVDCIVAPYEADAQLAYLNKTGMVQAIITEDSDLLAFGCKKVFLKIDKFGNGLEIDQARLGNCKQLGNVFTEEKFRYMCILSGCDYLPSIHGIGLAKACKLLKLANNPDIIKVVKKMGQYLKMNITVSEEYVQGFTRANNTFLYQLVFDPVNRKLVPLNEYGDDIDPETLIYAGRHLGDGTAFQIAIGNIDVDTMEQIDNYNPDTAQTVQQRSHGWNDRPTNHVNSIWSRDYKLGPNADTVPHKTHLLEKSITKGMEKIISVKGLKLPGKELLAKRPRSDLEEISDGDLLNQYSFSKAKKFKESDHDGQAQKSVSAIQSLNSSGISVTQESSNSLPRVRNKFASFLQRKNKEKDVVIVPGTRSRFFCNGATTFEDNCDRAKKDDSDITQDAEQVCQEQEEKHVSEDVSQVSETEKSTRTIFTPYGETQKNCFGWFSSLINNSRNPSPSHTVFSQQFHQQRSNYVVSQEGRINGVQTESGAVCGELEEESSPLTELEQSSQSQMSCEPSECSLESSEIPQAPDSSSKLADDQCTLSPVFSAVQTDRKNTIIKTKVPGLHKSSCIGSRVVTKLKPLIPAKVSGLSRKLSPVQKRNHCDVENKLGLQDTISELRKNFQFKREYEKLPSCKKSDPLSPIKDNIQLTPETEEEIFNHLERSHVQRAIFK</sequence>
<evidence type="ECO:0000256" key="2">
    <source>
        <dbReference type="ARBA" id="ARBA00010563"/>
    </source>
</evidence>
<dbReference type="InterPro" id="IPR037315">
    <property type="entry name" value="EXO1_H3TH"/>
</dbReference>
<dbReference type="SMART" id="SM00279">
    <property type="entry name" value="HhH2"/>
    <property type="match status" value="1"/>
</dbReference>
<evidence type="ECO:0000256" key="18">
    <source>
        <dbReference type="ARBA" id="ARBA00023242"/>
    </source>
</evidence>
<evidence type="ECO:0000259" key="24">
    <source>
        <dbReference type="SMART" id="SM00484"/>
    </source>
</evidence>
<evidence type="ECO:0000313" key="26">
    <source>
        <dbReference type="EMBL" id="KFP20837.1"/>
    </source>
</evidence>
<evidence type="ECO:0000256" key="22">
    <source>
        <dbReference type="RuleBase" id="RU910737"/>
    </source>
</evidence>
<dbReference type="EC" id="3.1.-.-" evidence="22"/>
<evidence type="ECO:0000256" key="19">
    <source>
        <dbReference type="ARBA" id="ARBA00023254"/>
    </source>
</evidence>